<dbReference type="InterPro" id="IPR014710">
    <property type="entry name" value="RmlC-like_jellyroll"/>
</dbReference>
<evidence type="ECO:0000313" key="3">
    <source>
        <dbReference type="Proteomes" id="UP000575083"/>
    </source>
</evidence>
<sequence>MPTTTAVKYTTDYRHRVAETPDYCITEYKVSPGQQSPWHSHTATTDLFYVLHGRLDIGLAAPDEVVPLRAGQSLQVASGRVHRFTAGEAEEGNAGGAHYLLIQGVGKPDFIAVAPPAPGG</sequence>
<comment type="caution">
    <text evidence="2">The sequence shown here is derived from an EMBL/GenBank/DDBJ whole genome shotgun (WGS) entry which is preliminary data.</text>
</comment>
<dbReference type="GO" id="GO:0051213">
    <property type="term" value="F:dioxygenase activity"/>
    <property type="evidence" value="ECO:0007669"/>
    <property type="project" value="UniProtKB-KW"/>
</dbReference>
<dbReference type="Pfam" id="PF07883">
    <property type="entry name" value="Cupin_2"/>
    <property type="match status" value="1"/>
</dbReference>
<dbReference type="RefSeq" id="WP_184857572.1">
    <property type="nucleotide sequence ID" value="NZ_JACHLK010000004.1"/>
</dbReference>
<dbReference type="EMBL" id="JACHLK010000004">
    <property type="protein sequence ID" value="MBB6560013.1"/>
    <property type="molecule type" value="Genomic_DNA"/>
</dbReference>
<protein>
    <submittedName>
        <fullName evidence="2">Quercetin dioxygenase-like cupin family protein</fullName>
    </submittedName>
</protein>
<keyword evidence="2" id="KW-0223">Dioxygenase</keyword>
<dbReference type="SUPFAM" id="SSF51182">
    <property type="entry name" value="RmlC-like cupins"/>
    <property type="match status" value="1"/>
</dbReference>
<dbReference type="InterPro" id="IPR011051">
    <property type="entry name" value="RmlC_Cupin_sf"/>
</dbReference>
<accession>A0A7X0PDQ1</accession>
<evidence type="ECO:0000259" key="1">
    <source>
        <dbReference type="Pfam" id="PF07883"/>
    </source>
</evidence>
<dbReference type="Proteomes" id="UP000575083">
    <property type="component" value="Unassembled WGS sequence"/>
</dbReference>
<organism evidence="2 3">
    <name type="scientific">Acidovorax soli</name>
    <dbReference type="NCBI Taxonomy" id="592050"/>
    <lineage>
        <taxon>Bacteria</taxon>
        <taxon>Pseudomonadati</taxon>
        <taxon>Pseudomonadota</taxon>
        <taxon>Betaproteobacteria</taxon>
        <taxon>Burkholderiales</taxon>
        <taxon>Comamonadaceae</taxon>
        <taxon>Acidovorax</taxon>
    </lineage>
</organism>
<dbReference type="Gene3D" id="2.60.120.10">
    <property type="entry name" value="Jelly Rolls"/>
    <property type="match status" value="1"/>
</dbReference>
<proteinExistence type="predicted"/>
<keyword evidence="3" id="KW-1185">Reference proteome</keyword>
<name>A0A7X0PDQ1_9BURK</name>
<dbReference type="AlphaFoldDB" id="A0A7X0PDQ1"/>
<keyword evidence="2" id="KW-0560">Oxidoreductase</keyword>
<feature type="domain" description="Cupin type-2" evidence="1">
    <location>
        <begin position="28"/>
        <end position="87"/>
    </location>
</feature>
<evidence type="ECO:0000313" key="2">
    <source>
        <dbReference type="EMBL" id="MBB6560013.1"/>
    </source>
</evidence>
<gene>
    <name evidence="2" type="ORF">HNP48_002685</name>
</gene>
<dbReference type="InterPro" id="IPR013096">
    <property type="entry name" value="Cupin_2"/>
</dbReference>
<reference evidence="2 3" key="1">
    <citation type="submission" date="2020-08" db="EMBL/GenBank/DDBJ databases">
        <title>Functional genomics of gut bacteria from endangered species of beetles.</title>
        <authorList>
            <person name="Carlos-Shanley C."/>
        </authorList>
    </citation>
    <scope>NUCLEOTIDE SEQUENCE [LARGE SCALE GENOMIC DNA]</scope>
    <source>
        <strain evidence="2 3">S00198</strain>
    </source>
</reference>